<evidence type="ECO:0000313" key="4">
    <source>
        <dbReference type="Proteomes" id="UP000014760"/>
    </source>
</evidence>
<dbReference type="Gene3D" id="3.40.30.10">
    <property type="entry name" value="Glutaredoxin"/>
    <property type="match status" value="1"/>
</dbReference>
<feature type="signal peptide" evidence="1">
    <location>
        <begin position="1"/>
        <end position="15"/>
    </location>
</feature>
<dbReference type="EMBL" id="AMQN01005492">
    <property type="status" value="NOT_ANNOTATED_CDS"/>
    <property type="molecule type" value="Genomic_DNA"/>
</dbReference>
<reference evidence="4" key="1">
    <citation type="submission" date="2012-12" db="EMBL/GenBank/DDBJ databases">
        <authorList>
            <person name="Hellsten U."/>
            <person name="Grimwood J."/>
            <person name="Chapman J.A."/>
            <person name="Shapiro H."/>
            <person name="Aerts A."/>
            <person name="Otillar R.P."/>
            <person name="Terry A.Y."/>
            <person name="Boore J.L."/>
            <person name="Simakov O."/>
            <person name="Marletaz F."/>
            <person name="Cho S.-J."/>
            <person name="Edsinger-Gonzales E."/>
            <person name="Havlak P."/>
            <person name="Kuo D.-H."/>
            <person name="Larsson T."/>
            <person name="Lv J."/>
            <person name="Arendt D."/>
            <person name="Savage R."/>
            <person name="Osoegawa K."/>
            <person name="de Jong P."/>
            <person name="Lindberg D.R."/>
            <person name="Seaver E.C."/>
            <person name="Weisblat D.A."/>
            <person name="Putnam N.H."/>
            <person name="Grigoriev I.V."/>
            <person name="Rokhsar D.S."/>
        </authorList>
    </citation>
    <scope>NUCLEOTIDE SEQUENCE</scope>
    <source>
        <strain evidence="4">I ESC-2004</strain>
    </source>
</reference>
<evidence type="ECO:0000313" key="2">
    <source>
        <dbReference type="EMBL" id="ELU12105.1"/>
    </source>
</evidence>
<dbReference type="InterPro" id="IPR036249">
    <property type="entry name" value="Thioredoxin-like_sf"/>
</dbReference>
<sequence length="208" mass="23095">MKLILLFTLVATVSAAIHVPIPLLSENPGFKLDPSSTGDVTIEVFLELLCFDSDISWGIINDLQQHYGPENLNIVVHIYSLPYHRNAFLFAQGLYQVADLAPEFVHDYVDMAYANRPSFGDDATVDETETEIVGRLSVLAESVTGIPANDFAADIYNYRIHSIYTWKYAALRGTAGTPWFHVNNVDLASGGSSPTFEEWVELLDPLIN</sequence>
<reference evidence="3" key="3">
    <citation type="submission" date="2015-06" db="UniProtKB">
        <authorList>
            <consortium name="EnsemblMetazoa"/>
        </authorList>
    </citation>
    <scope>IDENTIFICATION</scope>
</reference>
<keyword evidence="1" id="KW-0732">Signal</keyword>
<accession>R7V8M0</accession>
<reference evidence="2 4" key="2">
    <citation type="journal article" date="2013" name="Nature">
        <title>Insights into bilaterian evolution from three spiralian genomes.</title>
        <authorList>
            <person name="Simakov O."/>
            <person name="Marletaz F."/>
            <person name="Cho S.J."/>
            <person name="Edsinger-Gonzales E."/>
            <person name="Havlak P."/>
            <person name="Hellsten U."/>
            <person name="Kuo D.H."/>
            <person name="Larsson T."/>
            <person name="Lv J."/>
            <person name="Arendt D."/>
            <person name="Savage R."/>
            <person name="Osoegawa K."/>
            <person name="de Jong P."/>
            <person name="Grimwood J."/>
            <person name="Chapman J.A."/>
            <person name="Shapiro H."/>
            <person name="Aerts A."/>
            <person name="Otillar R.P."/>
            <person name="Terry A.Y."/>
            <person name="Boore J.L."/>
            <person name="Grigoriev I.V."/>
            <person name="Lindberg D.R."/>
            <person name="Seaver E.C."/>
            <person name="Weisblat D.A."/>
            <person name="Putnam N.H."/>
            <person name="Rokhsar D.S."/>
        </authorList>
    </citation>
    <scope>NUCLEOTIDE SEQUENCE</scope>
    <source>
        <strain evidence="2 4">I ESC-2004</strain>
    </source>
</reference>
<protein>
    <recommendedName>
        <fullName evidence="5">Thioredoxin-like fold domain-containing protein</fullName>
    </recommendedName>
</protein>
<gene>
    <name evidence="2" type="ORF">CAPTEDRAFT_202202</name>
</gene>
<name>R7V8M0_CAPTE</name>
<feature type="chain" id="PRO_5011952056" description="Thioredoxin-like fold domain-containing protein" evidence="1">
    <location>
        <begin position="16"/>
        <end position="208"/>
    </location>
</feature>
<dbReference type="AlphaFoldDB" id="R7V8M0"/>
<dbReference type="STRING" id="283909.R7V8M0"/>
<evidence type="ECO:0000256" key="1">
    <source>
        <dbReference type="SAM" id="SignalP"/>
    </source>
</evidence>
<dbReference type="OMA" id="WRNTIDP"/>
<dbReference type="PANTHER" id="PTHR33875:SF2">
    <property type="entry name" value="ACR183CP"/>
    <property type="match status" value="1"/>
</dbReference>
<dbReference type="OrthoDB" id="37297at2759"/>
<dbReference type="EMBL" id="KB296162">
    <property type="protein sequence ID" value="ELU12105.1"/>
    <property type="molecule type" value="Genomic_DNA"/>
</dbReference>
<evidence type="ECO:0008006" key="5">
    <source>
        <dbReference type="Google" id="ProtNLM"/>
    </source>
</evidence>
<dbReference type="PANTHER" id="PTHR33875">
    <property type="entry name" value="OS09G0542200 PROTEIN"/>
    <property type="match status" value="1"/>
</dbReference>
<evidence type="ECO:0000313" key="3">
    <source>
        <dbReference type="EnsemblMetazoa" id="CapteP202202"/>
    </source>
</evidence>
<dbReference type="Proteomes" id="UP000014760">
    <property type="component" value="Unassembled WGS sequence"/>
</dbReference>
<dbReference type="SUPFAM" id="SSF52833">
    <property type="entry name" value="Thioredoxin-like"/>
    <property type="match status" value="1"/>
</dbReference>
<organism evidence="2">
    <name type="scientific">Capitella teleta</name>
    <name type="common">Polychaete worm</name>
    <dbReference type="NCBI Taxonomy" id="283909"/>
    <lineage>
        <taxon>Eukaryota</taxon>
        <taxon>Metazoa</taxon>
        <taxon>Spiralia</taxon>
        <taxon>Lophotrochozoa</taxon>
        <taxon>Annelida</taxon>
        <taxon>Polychaeta</taxon>
        <taxon>Sedentaria</taxon>
        <taxon>Scolecida</taxon>
        <taxon>Capitellidae</taxon>
        <taxon>Capitella</taxon>
    </lineage>
</organism>
<dbReference type="HOGENOM" id="CLU_074689_1_1_1"/>
<proteinExistence type="predicted"/>
<keyword evidence="4" id="KW-1185">Reference proteome</keyword>
<dbReference type="EnsemblMetazoa" id="CapteT202202">
    <property type="protein sequence ID" value="CapteP202202"/>
    <property type="gene ID" value="CapteG202202"/>
</dbReference>